<protein>
    <submittedName>
        <fullName evidence="1">PAAR domain-containing protein</fullName>
    </submittedName>
</protein>
<proteinExistence type="predicted"/>
<accession>A0ABS6LV15</accession>
<dbReference type="InterPro" id="IPR008727">
    <property type="entry name" value="PAAR_motif"/>
</dbReference>
<dbReference type="Proteomes" id="UP000734343">
    <property type="component" value="Unassembled WGS sequence"/>
</dbReference>
<organism evidence="1 2">
    <name type="scientific">Rahnella bonaserana</name>
    <dbReference type="NCBI Taxonomy" id="2816248"/>
    <lineage>
        <taxon>Bacteria</taxon>
        <taxon>Pseudomonadati</taxon>
        <taxon>Pseudomonadota</taxon>
        <taxon>Gammaproteobacteria</taxon>
        <taxon>Enterobacterales</taxon>
        <taxon>Yersiniaceae</taxon>
        <taxon>Rahnella</taxon>
    </lineage>
</organism>
<dbReference type="Pfam" id="PF05488">
    <property type="entry name" value="PAAR_motif"/>
    <property type="match status" value="1"/>
</dbReference>
<comment type="caution">
    <text evidence="1">The sequence shown here is derived from an EMBL/GenBank/DDBJ whole genome shotgun (WGS) entry which is preliminary data.</text>
</comment>
<dbReference type="EMBL" id="JAFMOW010000062">
    <property type="protein sequence ID" value="MBU9855948.1"/>
    <property type="molecule type" value="Genomic_DNA"/>
</dbReference>
<reference evidence="1 2" key="1">
    <citation type="submission" date="2021-03" db="EMBL/GenBank/DDBJ databases">
        <title>Five novel Rahnella species.</title>
        <authorList>
            <person name="Brady C."/>
            <person name="Asselin J."/>
            <person name="Beer S."/>
            <person name="Bruberg M.B."/>
            <person name="Crampton B."/>
            <person name="Venter S."/>
            <person name="Arnold D."/>
            <person name="Denman S."/>
        </authorList>
    </citation>
    <scope>NUCLEOTIDE SEQUENCE [LARGE SCALE GENOMIC DNA]</scope>
    <source>
        <strain evidence="1 2">H11b</strain>
    </source>
</reference>
<name>A0ABS6LV15_9GAMM</name>
<gene>
    <name evidence="1" type="ORF">J1778_11750</name>
</gene>
<dbReference type="CDD" id="cd14744">
    <property type="entry name" value="PAAR_CT_2"/>
    <property type="match status" value="1"/>
</dbReference>
<keyword evidence="2" id="KW-1185">Reference proteome</keyword>
<dbReference type="RefSeq" id="WP_217173304.1">
    <property type="nucleotide sequence ID" value="NZ_CP126169.1"/>
</dbReference>
<evidence type="ECO:0000313" key="2">
    <source>
        <dbReference type="Proteomes" id="UP000734343"/>
    </source>
</evidence>
<evidence type="ECO:0000313" key="1">
    <source>
        <dbReference type="EMBL" id="MBU9855948.1"/>
    </source>
</evidence>
<sequence>MKGVIRLNDPLVNGGYVNQASGSPFMGIAVALKGDTVICLAHNGIFPITGCCETWTMNGRGVVVDGCTAACGCAIKTTLQIAGACK</sequence>